<evidence type="ECO:0000256" key="1">
    <source>
        <dbReference type="SAM" id="MobiDB-lite"/>
    </source>
</evidence>
<dbReference type="GeneID" id="81591710"/>
<reference evidence="2" key="2">
    <citation type="submission" date="2023-01" db="EMBL/GenBank/DDBJ databases">
        <authorList>
            <person name="Petersen C."/>
        </authorList>
    </citation>
    <scope>NUCLEOTIDE SEQUENCE</scope>
    <source>
        <strain evidence="2">IBT 12815</strain>
    </source>
</reference>
<keyword evidence="3" id="KW-1185">Reference proteome</keyword>
<sequence length="193" mass="20826">MEGTTRSQTSPTSSPADYEPSQSLHHSNVPLAAANVIDPMQSLFHCDDYPLSLDPSGKQYGTIYGPMGHVGVDEVELQAMTVSEFSKKVLYFLQLSQSKDIHSDNRKMQLPHGAQELVNSTTTGSSPIALCYPNRPIGRNAVTKARSKAVIHNDSHGNVKNRMKTASQRANGSSKLWNAGLVIGRPLGEAPGV</sequence>
<protein>
    <submittedName>
        <fullName evidence="2">Uncharacterized protein</fullName>
    </submittedName>
</protein>
<feature type="region of interest" description="Disordered" evidence="1">
    <location>
        <begin position="1"/>
        <end position="24"/>
    </location>
</feature>
<organism evidence="2 3">
    <name type="scientific">Penicillium hordei</name>
    <dbReference type="NCBI Taxonomy" id="40994"/>
    <lineage>
        <taxon>Eukaryota</taxon>
        <taxon>Fungi</taxon>
        <taxon>Dikarya</taxon>
        <taxon>Ascomycota</taxon>
        <taxon>Pezizomycotina</taxon>
        <taxon>Eurotiomycetes</taxon>
        <taxon>Eurotiomycetidae</taxon>
        <taxon>Eurotiales</taxon>
        <taxon>Aspergillaceae</taxon>
        <taxon>Penicillium</taxon>
    </lineage>
</organism>
<proteinExistence type="predicted"/>
<evidence type="ECO:0000313" key="2">
    <source>
        <dbReference type="EMBL" id="KAJ5593510.1"/>
    </source>
</evidence>
<name>A0AAD6DUK5_9EURO</name>
<dbReference type="AlphaFoldDB" id="A0AAD6DUK5"/>
<evidence type="ECO:0000313" key="3">
    <source>
        <dbReference type="Proteomes" id="UP001213799"/>
    </source>
</evidence>
<feature type="compositionally biased region" description="Low complexity" evidence="1">
    <location>
        <begin position="1"/>
        <end position="15"/>
    </location>
</feature>
<dbReference type="EMBL" id="JAQJAE010000005">
    <property type="protein sequence ID" value="KAJ5593510.1"/>
    <property type="molecule type" value="Genomic_DNA"/>
</dbReference>
<reference evidence="2" key="1">
    <citation type="journal article" date="2023" name="IMA Fungus">
        <title>Comparative genomic study of the Penicillium genus elucidates a diverse pangenome and 15 lateral gene transfer events.</title>
        <authorList>
            <person name="Petersen C."/>
            <person name="Sorensen T."/>
            <person name="Nielsen M.R."/>
            <person name="Sondergaard T.E."/>
            <person name="Sorensen J.L."/>
            <person name="Fitzpatrick D.A."/>
            <person name="Frisvad J.C."/>
            <person name="Nielsen K.L."/>
        </authorList>
    </citation>
    <scope>NUCLEOTIDE SEQUENCE</scope>
    <source>
        <strain evidence="2">IBT 12815</strain>
    </source>
</reference>
<comment type="caution">
    <text evidence="2">The sequence shown here is derived from an EMBL/GenBank/DDBJ whole genome shotgun (WGS) entry which is preliminary data.</text>
</comment>
<gene>
    <name evidence="2" type="ORF">N7537_010414</name>
</gene>
<dbReference type="Proteomes" id="UP001213799">
    <property type="component" value="Unassembled WGS sequence"/>
</dbReference>
<dbReference type="RefSeq" id="XP_056750136.1">
    <property type="nucleotide sequence ID" value="XM_056901468.1"/>
</dbReference>
<accession>A0AAD6DUK5</accession>